<dbReference type="HOGENOM" id="CLU_027539_1_3_0"/>
<feature type="binding site" evidence="6">
    <location>
        <position position="245"/>
    </location>
    <ligand>
        <name>Mg(2+)</name>
        <dbReference type="ChEBI" id="CHEBI:18420"/>
        <label>1</label>
    </ligand>
</feature>
<dbReference type="NCBIfam" id="TIGR00633">
    <property type="entry name" value="xth"/>
    <property type="match status" value="1"/>
</dbReference>
<feature type="binding site" evidence="6">
    <location>
        <position position="148"/>
    </location>
    <ligand>
        <name>Mg(2+)</name>
        <dbReference type="ChEBI" id="CHEBI:18420"/>
        <label>1</label>
    </ligand>
</feature>
<feature type="domain" description="Endonuclease/exonuclease/phosphatase" evidence="8">
    <location>
        <begin position="4"/>
        <end position="245"/>
    </location>
</feature>
<accession>E3HBI8</accession>
<dbReference type="GO" id="GO:0006284">
    <property type="term" value="P:base-excision repair"/>
    <property type="evidence" value="ECO:0007669"/>
    <property type="project" value="TreeGrafter"/>
</dbReference>
<comment type="similarity">
    <text evidence="1">Belongs to the DNA repair enzymes AP/ExoA family.</text>
</comment>
<evidence type="ECO:0000256" key="6">
    <source>
        <dbReference type="PIRSR" id="PIRSR604808-2"/>
    </source>
</evidence>
<dbReference type="PANTHER" id="PTHR22748">
    <property type="entry name" value="AP ENDONUCLEASE"/>
    <property type="match status" value="1"/>
</dbReference>
<dbReference type="PANTHER" id="PTHR22748:SF6">
    <property type="entry name" value="DNA-(APURINIC OR APYRIMIDINIC SITE) ENDONUCLEASE"/>
    <property type="match status" value="1"/>
</dbReference>
<keyword evidence="4 6" id="KW-0460">Magnesium</keyword>
<dbReference type="EC" id="4.2.99.18" evidence="9"/>
<keyword evidence="9" id="KW-0456">Lyase</keyword>
<dbReference type="EMBL" id="CP002282">
    <property type="protein sequence ID" value="ADO83684.1"/>
    <property type="molecule type" value="Genomic_DNA"/>
</dbReference>
<dbReference type="SUPFAM" id="SSF56219">
    <property type="entry name" value="DNase I-like"/>
    <property type="match status" value="1"/>
</dbReference>
<feature type="site" description="Important for catalytic activity" evidence="7">
    <location>
        <position position="219"/>
    </location>
</feature>
<dbReference type="PROSITE" id="PS00726">
    <property type="entry name" value="AP_NUCLEASE_F1_1"/>
    <property type="match status" value="1"/>
</dbReference>
<feature type="site" description="Interaction with DNA substrate" evidence="7">
    <location>
        <position position="245"/>
    </location>
</feature>
<evidence type="ECO:0000256" key="1">
    <source>
        <dbReference type="ARBA" id="ARBA00007092"/>
    </source>
</evidence>
<geneLocation type="plasmid" evidence="9 10">
    <name>pILYOP01</name>
</geneLocation>
<dbReference type="PROSITE" id="PS51435">
    <property type="entry name" value="AP_NUCLEASE_F1_4"/>
    <property type="match status" value="1"/>
</dbReference>
<dbReference type="Gene3D" id="3.60.10.10">
    <property type="entry name" value="Endonuclease/exonuclease/phosphatase"/>
    <property type="match status" value="1"/>
</dbReference>
<keyword evidence="3" id="KW-0378">Hydrolase</keyword>
<evidence type="ECO:0000313" key="9">
    <source>
        <dbReference type="EMBL" id="ADO83684.1"/>
    </source>
</evidence>
<dbReference type="GO" id="GO:0008311">
    <property type="term" value="F:double-stranded DNA 3'-5' DNA exonuclease activity"/>
    <property type="evidence" value="ECO:0007669"/>
    <property type="project" value="TreeGrafter"/>
</dbReference>
<keyword evidence="9" id="KW-0614">Plasmid</keyword>
<feature type="active site" evidence="5">
    <location>
        <position position="108"/>
    </location>
</feature>
<dbReference type="InterPro" id="IPR020847">
    <property type="entry name" value="AP_endonuclease_F1_BS"/>
</dbReference>
<proteinExistence type="inferred from homology"/>
<feature type="active site" description="Proton acceptor" evidence="5">
    <location>
        <position position="245"/>
    </location>
</feature>
<organism evidence="9 10">
    <name type="scientific">Ilyobacter polytropus (strain ATCC 51220 / DSM 2926 / LMG 16218 / CuHBu1)</name>
    <dbReference type="NCBI Taxonomy" id="572544"/>
    <lineage>
        <taxon>Bacteria</taxon>
        <taxon>Fusobacteriati</taxon>
        <taxon>Fusobacteriota</taxon>
        <taxon>Fusobacteriia</taxon>
        <taxon>Fusobacteriales</taxon>
        <taxon>Fusobacteriaceae</taxon>
        <taxon>Ilyobacter</taxon>
    </lineage>
</organism>
<name>E3HBI8_ILYPC</name>
<evidence type="ECO:0000256" key="3">
    <source>
        <dbReference type="ARBA" id="ARBA00022801"/>
    </source>
</evidence>
<reference evidence="9 10" key="1">
    <citation type="journal article" date="2010" name="Stand. Genomic Sci.">
        <title>Complete genome sequence of Ilyobacter polytropus type strain (CuHbu1).</title>
        <authorList>
            <person name="Sikorski J."/>
            <person name="Chertkov O."/>
            <person name="Lapidus A."/>
            <person name="Nolan M."/>
            <person name="Lucas S."/>
            <person name="Del Rio T.G."/>
            <person name="Tice H."/>
            <person name="Cheng J.F."/>
            <person name="Tapia R."/>
            <person name="Han C."/>
            <person name="Goodwin L."/>
            <person name="Pitluck S."/>
            <person name="Liolios K."/>
            <person name="Ivanova N."/>
            <person name="Mavromatis K."/>
            <person name="Mikhailova N."/>
            <person name="Pati A."/>
            <person name="Chen A."/>
            <person name="Palaniappan K."/>
            <person name="Land M."/>
            <person name="Hauser L."/>
            <person name="Chang Y.J."/>
            <person name="Jeffries C.D."/>
            <person name="Brambilla E."/>
            <person name="Yasawong M."/>
            <person name="Rohde M."/>
            <person name="Pukall R."/>
            <person name="Spring S."/>
            <person name="Goker M."/>
            <person name="Woyke T."/>
            <person name="Bristow J."/>
            <person name="Eisen J.A."/>
            <person name="Markowitz V."/>
            <person name="Hugenholtz P."/>
            <person name="Kyrpides N.C."/>
            <person name="Klenk H.P."/>
        </authorList>
    </citation>
    <scope>NUCLEOTIDE SEQUENCE [LARGE SCALE GENOMIC DNA]</scope>
    <source>
        <strain evidence="10">ATCC 51220 / DSM 2926 / LMG 16218 / CuHBu1</strain>
        <plasmid evidence="10">pILYOP01</plasmid>
    </source>
</reference>
<evidence type="ECO:0000256" key="7">
    <source>
        <dbReference type="PIRSR" id="PIRSR604808-3"/>
    </source>
</evidence>
<comment type="cofactor">
    <cofactor evidence="6">
        <name>Mg(2+)</name>
        <dbReference type="ChEBI" id="CHEBI:18420"/>
    </cofactor>
    <cofactor evidence="6">
        <name>Mn(2+)</name>
        <dbReference type="ChEBI" id="CHEBI:29035"/>
    </cofactor>
    <text evidence="6">Probably binds two magnesium or manganese ions per subunit.</text>
</comment>
<evidence type="ECO:0000256" key="5">
    <source>
        <dbReference type="PIRSR" id="PIRSR604808-1"/>
    </source>
</evidence>
<evidence type="ECO:0000256" key="2">
    <source>
        <dbReference type="ARBA" id="ARBA00022723"/>
    </source>
</evidence>
<dbReference type="Pfam" id="PF03372">
    <property type="entry name" value="Exo_endo_phos"/>
    <property type="match status" value="1"/>
</dbReference>
<evidence type="ECO:0000313" key="10">
    <source>
        <dbReference type="Proteomes" id="UP000006875"/>
    </source>
</evidence>
<gene>
    <name evidence="9" type="ordered locus">Ilyop_1913</name>
</gene>
<dbReference type="InterPro" id="IPR005135">
    <property type="entry name" value="Endo/exonuclease/phosphatase"/>
</dbReference>
<dbReference type="GO" id="GO:0140078">
    <property type="term" value="F:class I DNA-(apurinic or apyrimidinic site) endonuclease activity"/>
    <property type="evidence" value="ECO:0007669"/>
    <property type="project" value="UniProtKB-EC"/>
</dbReference>
<evidence type="ECO:0000259" key="8">
    <source>
        <dbReference type="Pfam" id="PF03372"/>
    </source>
</evidence>
<feature type="binding site" evidence="6">
    <location>
        <position position="150"/>
    </location>
    <ligand>
        <name>Mg(2+)</name>
        <dbReference type="ChEBI" id="CHEBI:18420"/>
        <label>1</label>
    </ligand>
</feature>
<feature type="binding site" evidence="6">
    <location>
        <position position="36"/>
    </location>
    <ligand>
        <name>Mg(2+)</name>
        <dbReference type="ChEBI" id="CHEBI:18420"/>
        <label>1</label>
    </ligand>
</feature>
<keyword evidence="2 6" id="KW-0479">Metal-binding</keyword>
<dbReference type="NCBIfam" id="TIGR00195">
    <property type="entry name" value="exoDNase_III"/>
    <property type="match status" value="1"/>
</dbReference>
<dbReference type="GO" id="GO:0008081">
    <property type="term" value="F:phosphoric diester hydrolase activity"/>
    <property type="evidence" value="ECO:0007669"/>
    <property type="project" value="TreeGrafter"/>
</dbReference>
<dbReference type="AlphaFoldDB" id="E3HBI8"/>
<dbReference type="InterPro" id="IPR036691">
    <property type="entry name" value="Endo/exonu/phosph_ase_sf"/>
</dbReference>
<keyword evidence="6" id="KW-0464">Manganese</keyword>
<dbReference type="GO" id="GO:0046872">
    <property type="term" value="F:metal ion binding"/>
    <property type="evidence" value="ECO:0007669"/>
    <property type="project" value="UniProtKB-KW"/>
</dbReference>
<dbReference type="Proteomes" id="UP000006875">
    <property type="component" value="Plasmid pILYOP01"/>
</dbReference>
<sequence>MKILSWNVNGIRAVEKKGAFQDVFEKLDPDILCLQETKASEEQLTDNIKKIPGYYSFFESAVKKGYSGVALYSKTKPLSIKNMGIDIFDDEGRYIEAKFENFTLINCYFPNSQEKGKRLEYKLNFCSDLLDYCNSLVENGENIVLCGDYNIAHQEIDLKNPKSNTKNPGFLPEEREWMSKFLNSGYIDIFRYLYPNEIKYTWWSYRFKAREKNIGWRIDYHCVNKDFISTIKKVEILDNITGSDHCPVLIELK</sequence>
<evidence type="ECO:0000256" key="4">
    <source>
        <dbReference type="ARBA" id="ARBA00022842"/>
    </source>
</evidence>
<dbReference type="FunFam" id="3.60.10.10:FF:000026">
    <property type="entry name" value="Exodeoxyribonuclease III"/>
    <property type="match status" value="1"/>
</dbReference>
<dbReference type="GO" id="GO:0003677">
    <property type="term" value="F:DNA binding"/>
    <property type="evidence" value="ECO:0007669"/>
    <property type="project" value="InterPro"/>
</dbReference>
<feature type="site" description="Transition state stabilizer" evidence="7">
    <location>
        <position position="150"/>
    </location>
</feature>
<dbReference type="OrthoDB" id="9803914at2"/>
<dbReference type="InterPro" id="IPR004808">
    <property type="entry name" value="AP_endonuc_1"/>
</dbReference>
<feature type="binding site" evidence="6">
    <location>
        <position position="244"/>
    </location>
    <ligand>
        <name>Mg(2+)</name>
        <dbReference type="ChEBI" id="CHEBI:18420"/>
        <label>1</label>
    </ligand>
</feature>
<keyword evidence="10" id="KW-1185">Reference proteome</keyword>
<dbReference type="RefSeq" id="WP_013388346.1">
    <property type="nucleotide sequence ID" value="NC_014633.1"/>
</dbReference>
<feature type="binding site" evidence="6">
    <location>
        <position position="7"/>
    </location>
    <ligand>
        <name>Mg(2+)</name>
        <dbReference type="ChEBI" id="CHEBI:18420"/>
        <label>1</label>
    </ligand>
</feature>
<feature type="active site" description="Proton donor/acceptor" evidence="5">
    <location>
        <position position="148"/>
    </location>
</feature>
<dbReference type="KEGG" id="ipo:Ilyop_1913"/>
<protein>
    <submittedName>
        <fullName evidence="9">Exodeoxyribonuclease III Xth</fullName>
        <ecNumber evidence="9">4.2.99.18</ecNumber>
    </submittedName>
</protein>